<evidence type="ECO:0000256" key="1">
    <source>
        <dbReference type="SAM" id="MobiDB-lite"/>
    </source>
</evidence>
<name>A0AAN8I4C9_9EURO</name>
<protein>
    <recommendedName>
        <fullName evidence="2">RNase H type-1 domain-containing protein</fullName>
    </recommendedName>
</protein>
<evidence type="ECO:0000259" key="2">
    <source>
        <dbReference type="PROSITE" id="PS50879"/>
    </source>
</evidence>
<dbReference type="InterPro" id="IPR002156">
    <property type="entry name" value="RNaseH_domain"/>
</dbReference>
<organism evidence="3 4">
    <name type="scientific">Knufia fluminis</name>
    <dbReference type="NCBI Taxonomy" id="191047"/>
    <lineage>
        <taxon>Eukaryota</taxon>
        <taxon>Fungi</taxon>
        <taxon>Dikarya</taxon>
        <taxon>Ascomycota</taxon>
        <taxon>Pezizomycotina</taxon>
        <taxon>Eurotiomycetes</taxon>
        <taxon>Chaetothyriomycetidae</taxon>
        <taxon>Chaetothyriales</taxon>
        <taxon>Trichomeriaceae</taxon>
        <taxon>Knufia</taxon>
    </lineage>
</organism>
<dbReference type="Gene3D" id="3.30.420.10">
    <property type="entry name" value="Ribonuclease H-like superfamily/Ribonuclease H"/>
    <property type="match status" value="1"/>
</dbReference>
<keyword evidence="4" id="KW-1185">Reference proteome</keyword>
<accession>A0AAN8I4C9</accession>
<gene>
    <name evidence="3" type="ORF">OHC33_007585</name>
</gene>
<dbReference type="InterPro" id="IPR012337">
    <property type="entry name" value="RNaseH-like_sf"/>
</dbReference>
<proteinExistence type="predicted"/>
<feature type="region of interest" description="Disordered" evidence="1">
    <location>
        <begin position="322"/>
        <end position="345"/>
    </location>
</feature>
<dbReference type="Pfam" id="PF00075">
    <property type="entry name" value="RNase_H"/>
    <property type="match status" value="1"/>
</dbReference>
<feature type="domain" description="RNase H type-1" evidence="2">
    <location>
        <begin position="55"/>
        <end position="213"/>
    </location>
</feature>
<dbReference type="SUPFAM" id="SSF53098">
    <property type="entry name" value="Ribonuclease H-like"/>
    <property type="match status" value="1"/>
</dbReference>
<dbReference type="AlphaFoldDB" id="A0AAN8I4C9"/>
<reference evidence="3 4" key="1">
    <citation type="submission" date="2022-12" db="EMBL/GenBank/DDBJ databases">
        <title>Genomic features and morphological characterization of a novel Knufia sp. strain isolated from spacecraft assembly facility.</title>
        <authorList>
            <person name="Teixeira M."/>
            <person name="Chander A.M."/>
            <person name="Stajich J.E."/>
            <person name="Venkateswaran K."/>
        </authorList>
    </citation>
    <scope>NUCLEOTIDE SEQUENCE [LARGE SCALE GENOMIC DNA]</scope>
    <source>
        <strain evidence="3 4">FJI-L2-BK-P2</strain>
    </source>
</reference>
<evidence type="ECO:0000313" key="3">
    <source>
        <dbReference type="EMBL" id="KAK5951529.1"/>
    </source>
</evidence>
<dbReference type="Proteomes" id="UP001316803">
    <property type="component" value="Unassembled WGS sequence"/>
</dbReference>
<dbReference type="GO" id="GO:0004523">
    <property type="term" value="F:RNA-DNA hybrid ribonuclease activity"/>
    <property type="evidence" value="ECO:0007669"/>
    <property type="project" value="InterPro"/>
</dbReference>
<dbReference type="EMBL" id="JAKLMC020000020">
    <property type="protein sequence ID" value="KAK5951529.1"/>
    <property type="molecule type" value="Genomic_DNA"/>
</dbReference>
<comment type="caution">
    <text evidence="3">The sequence shown here is derived from an EMBL/GenBank/DDBJ whole genome shotgun (WGS) entry which is preliminary data.</text>
</comment>
<sequence>MHNLEACASASGTSVDLPKKRNALFQTEFGGEVVGLQDKDVAHNNAQSTLASQHPTEDLIFWTDSSTLHTGFAGGVAFAWLSREEEAHWKELRWHVIRDSKIKNDWLELLAICYEITEALNRCQAAHETGVSKVHRVKIFSDSVMALHWIKNFHTIPQKKQYELPFQSQLADMKAESRIIKNMGIDLQVIWCPAHYGVTGNVKADKAADKAAKGHGPTIDLSENMYLQQPPSAWVMKYQKREQKGKADAHRKMVKAPLHGVQSGRIAKTSATKTSKKSLANIKAKLEVVQGEDASDLAPAEDNKVKEETTAVANLHSTKQNTVKPAAGAQNRTARKPRNGRLPRHQRLARTSTKDIQEFDMKITRLLALRPHCCRPILRLTMRLVGKSKNHDGHPVIYLPGLLDDLQQHMSS</sequence>
<feature type="compositionally biased region" description="Basic residues" evidence="1">
    <location>
        <begin position="333"/>
        <end position="345"/>
    </location>
</feature>
<dbReference type="PROSITE" id="PS50879">
    <property type="entry name" value="RNASE_H_1"/>
    <property type="match status" value="1"/>
</dbReference>
<evidence type="ECO:0000313" key="4">
    <source>
        <dbReference type="Proteomes" id="UP001316803"/>
    </source>
</evidence>
<dbReference type="GO" id="GO:0003676">
    <property type="term" value="F:nucleic acid binding"/>
    <property type="evidence" value="ECO:0007669"/>
    <property type="project" value="InterPro"/>
</dbReference>
<dbReference type="InterPro" id="IPR036397">
    <property type="entry name" value="RNaseH_sf"/>
</dbReference>